<dbReference type="InterPro" id="IPR037523">
    <property type="entry name" value="VOC_core"/>
</dbReference>
<evidence type="ECO:0000313" key="3">
    <source>
        <dbReference type="Proteomes" id="UP000588586"/>
    </source>
</evidence>
<sequence length="142" mass="15656">MTDATRPDRPPLTIGSIVVHVDDATRAMAFWAPALDYEPRYDPEPDWVILQPRDGRPGPNLSLDGVGANPPKFPEIHLDLYAVDQAAEVERLVGLGARRVEDWPYPKDEEVDFVVLEDPDGNRFCVIDAAPGLDDAEPGQPS</sequence>
<feature type="domain" description="VOC" evidence="1">
    <location>
        <begin position="13"/>
        <end position="129"/>
    </location>
</feature>
<dbReference type="RefSeq" id="WP_171243895.1">
    <property type="nucleotide sequence ID" value="NZ_JABEPQ010000002.1"/>
</dbReference>
<dbReference type="CDD" id="cd06587">
    <property type="entry name" value="VOC"/>
    <property type="match status" value="1"/>
</dbReference>
<comment type="caution">
    <text evidence="2">The sequence shown here is derived from an EMBL/GenBank/DDBJ whole genome shotgun (WGS) entry which is preliminary data.</text>
</comment>
<gene>
    <name evidence="2" type="ORF">HJG52_12620</name>
</gene>
<dbReference type="AlphaFoldDB" id="A0A849HAV2"/>
<protein>
    <submittedName>
        <fullName evidence="2">VOC family protein</fullName>
    </submittedName>
</protein>
<accession>A0A849HAV2</accession>
<dbReference type="PROSITE" id="PS51819">
    <property type="entry name" value="VOC"/>
    <property type="match status" value="1"/>
</dbReference>
<dbReference type="Proteomes" id="UP000588586">
    <property type="component" value="Unassembled WGS sequence"/>
</dbReference>
<dbReference type="EMBL" id="JABEPQ010000002">
    <property type="protein sequence ID" value="NNM46846.1"/>
    <property type="molecule type" value="Genomic_DNA"/>
</dbReference>
<evidence type="ECO:0000313" key="2">
    <source>
        <dbReference type="EMBL" id="NNM46846.1"/>
    </source>
</evidence>
<dbReference type="InterPro" id="IPR041581">
    <property type="entry name" value="Glyoxalase_6"/>
</dbReference>
<evidence type="ECO:0000259" key="1">
    <source>
        <dbReference type="PROSITE" id="PS51819"/>
    </source>
</evidence>
<dbReference type="PANTHER" id="PTHR35908">
    <property type="entry name" value="HYPOTHETICAL FUSION PROTEIN"/>
    <property type="match status" value="1"/>
</dbReference>
<dbReference type="Gene3D" id="3.10.180.10">
    <property type="entry name" value="2,3-Dihydroxybiphenyl 1,2-Dioxygenase, domain 1"/>
    <property type="match status" value="1"/>
</dbReference>
<organism evidence="2 3">
    <name type="scientific">Knoellia koreensis</name>
    <dbReference type="NCBI Taxonomy" id="2730921"/>
    <lineage>
        <taxon>Bacteria</taxon>
        <taxon>Bacillati</taxon>
        <taxon>Actinomycetota</taxon>
        <taxon>Actinomycetes</taxon>
        <taxon>Micrococcales</taxon>
        <taxon>Intrasporangiaceae</taxon>
        <taxon>Knoellia</taxon>
    </lineage>
</organism>
<dbReference type="InterPro" id="IPR029068">
    <property type="entry name" value="Glyas_Bleomycin-R_OHBP_Dase"/>
</dbReference>
<name>A0A849HAV2_9MICO</name>
<keyword evidence="3" id="KW-1185">Reference proteome</keyword>
<reference evidence="2 3" key="1">
    <citation type="submission" date="2020-04" db="EMBL/GenBank/DDBJ databases">
        <title>Knoellia sp. isolate from air conditioner.</title>
        <authorList>
            <person name="Chea S."/>
            <person name="Kim D.-U."/>
        </authorList>
    </citation>
    <scope>NUCLEOTIDE SEQUENCE [LARGE SCALE GENOMIC DNA]</scope>
    <source>
        <strain evidence="2 3">DB2414S</strain>
    </source>
</reference>
<proteinExistence type="predicted"/>
<dbReference type="SUPFAM" id="SSF54593">
    <property type="entry name" value="Glyoxalase/Bleomycin resistance protein/Dihydroxybiphenyl dioxygenase"/>
    <property type="match status" value="1"/>
</dbReference>
<dbReference type="Pfam" id="PF18029">
    <property type="entry name" value="Glyoxalase_6"/>
    <property type="match status" value="1"/>
</dbReference>
<dbReference type="PANTHER" id="PTHR35908:SF1">
    <property type="entry name" value="CONSERVED PROTEIN"/>
    <property type="match status" value="1"/>
</dbReference>